<organism evidence="3 4">
    <name type="scientific">Bifidobacterium cuniculi</name>
    <dbReference type="NCBI Taxonomy" id="1688"/>
    <lineage>
        <taxon>Bacteria</taxon>
        <taxon>Bacillati</taxon>
        <taxon>Actinomycetota</taxon>
        <taxon>Actinomycetes</taxon>
        <taxon>Bifidobacteriales</taxon>
        <taxon>Bifidobacteriaceae</taxon>
        <taxon>Bifidobacterium</taxon>
    </lineage>
</organism>
<protein>
    <submittedName>
        <fullName evidence="3">GTPase regulator-like protein</fullName>
    </submittedName>
</protein>
<feature type="region of interest" description="Disordered" evidence="1">
    <location>
        <begin position="255"/>
        <end position="324"/>
    </location>
</feature>
<dbReference type="STRING" id="1688.BCUN_0687"/>
<dbReference type="RefSeq" id="WP_033517849.1">
    <property type="nucleotide sequence ID" value="NZ_JGYV01000001.1"/>
</dbReference>
<keyword evidence="2" id="KW-1133">Transmembrane helix</keyword>
<feature type="transmembrane region" description="Helical" evidence="2">
    <location>
        <begin position="31"/>
        <end position="49"/>
    </location>
</feature>
<feature type="compositionally biased region" description="Basic and acidic residues" evidence="1">
    <location>
        <begin position="257"/>
        <end position="271"/>
    </location>
</feature>
<dbReference type="Proteomes" id="UP000029067">
    <property type="component" value="Unassembled WGS sequence"/>
</dbReference>
<evidence type="ECO:0000313" key="4">
    <source>
        <dbReference type="Proteomes" id="UP000029067"/>
    </source>
</evidence>
<keyword evidence="2" id="KW-0812">Transmembrane</keyword>
<keyword evidence="4" id="KW-1185">Reference proteome</keyword>
<dbReference type="eggNOG" id="ENOG5032SYI">
    <property type="taxonomic scope" value="Bacteria"/>
</dbReference>
<dbReference type="AlphaFoldDB" id="A0A087B580"/>
<comment type="caution">
    <text evidence="3">The sequence shown here is derived from an EMBL/GenBank/DDBJ whole genome shotgun (WGS) entry which is preliminary data.</text>
</comment>
<dbReference type="EMBL" id="JGYV01000001">
    <property type="protein sequence ID" value="KFI66180.1"/>
    <property type="molecule type" value="Genomic_DNA"/>
</dbReference>
<sequence>MSGVKTDDQEEHSEPRHHPGPTRHAKIMRGVVTPIFGLLAVACIVFGILNSTIWKPSPSINAKATVQDTRYLLVDPGVLDLVDNAVTVSVDGGDEARATADQTEQGNQQDAVDTDVDTACIAIGSAKDAAGWLSGESYVRITGLETWEQLSTSDKETHGTASQSENQVSFADSDMWTKTACGNGTAELSLEDATSSEVALVDFGTSVPDATITMHWIRQDIPNFAMPWYFAGGLLAVLAVLSASLFAMEPLGRRKRGSELPEEPVKRKPQPEEVGIGEAFAGSLSKLRPTRSKHEPGRPRRRHARSHQEDGQDTPTVVDPSSRNMVAERARTAESGTANDETTSVITPDELTAYFARLAQEVGTEDAPAGGDAALAVVTDDATEVADTTADGAPEGASTELVVVEGEEAHNVAEEEPGDETSTKEPKQ</sequence>
<feature type="region of interest" description="Disordered" evidence="1">
    <location>
        <begin position="1"/>
        <end position="25"/>
    </location>
</feature>
<evidence type="ECO:0000256" key="2">
    <source>
        <dbReference type="SAM" id="Phobius"/>
    </source>
</evidence>
<reference evidence="3 4" key="1">
    <citation type="submission" date="2014-03" db="EMBL/GenBank/DDBJ databases">
        <title>Genomics of Bifidobacteria.</title>
        <authorList>
            <person name="Ventura M."/>
            <person name="Milani C."/>
            <person name="Lugli G.A."/>
        </authorList>
    </citation>
    <scope>NUCLEOTIDE SEQUENCE [LARGE SCALE GENOMIC DNA]</scope>
    <source>
        <strain evidence="3 4">LMG 10738</strain>
    </source>
</reference>
<feature type="region of interest" description="Disordered" evidence="1">
    <location>
        <begin position="407"/>
        <end position="428"/>
    </location>
</feature>
<feature type="transmembrane region" description="Helical" evidence="2">
    <location>
        <begin position="228"/>
        <end position="248"/>
    </location>
</feature>
<gene>
    <name evidence="3" type="ORF">BCUN_0687</name>
</gene>
<keyword evidence="2" id="KW-0472">Membrane</keyword>
<accession>A0A087B580</accession>
<feature type="compositionally biased region" description="Polar residues" evidence="1">
    <location>
        <begin position="313"/>
        <end position="324"/>
    </location>
</feature>
<evidence type="ECO:0000256" key="1">
    <source>
        <dbReference type="SAM" id="MobiDB-lite"/>
    </source>
</evidence>
<name>A0A087B580_9BIFI</name>
<evidence type="ECO:0000313" key="3">
    <source>
        <dbReference type="EMBL" id="KFI66180.1"/>
    </source>
</evidence>
<proteinExistence type="predicted"/>